<dbReference type="InterPro" id="IPR011990">
    <property type="entry name" value="TPR-like_helical_dom_sf"/>
</dbReference>
<sequence length="528" mass="56815">MRASLFAIALAGVTALGFASPGLAQESADQKLGTVHFETSCNETAQRRFDRAMRYQHSFWYTASKEIYEETLKADPGCAIAYWGIALSYLNNPHSPIPAPNLPLGLGAIEKAKAAGAKTERERDYIDALSVMYVDYEKIPHQARVQSYLKAMETLAGRYPADDEAQIFYAIALNVAASPSDKTYANQLKGAAILGPILERQPQHPGVAHYLIHLYDYPPIAAKGLPPALRYSKIAPNAPHAQHMPSHIFTRVGYWKDSIAANLASVQAAKGSKELGDQMHGQDYLVYAYLQLGQDKEALGVVTEIEALRPDADAFAAAFSQAAAPARYMVERGDWNGAANLEVRPSKFLHAMAITHFARAIGAARTGKIDAAKADTAKLAELRDRLREAKNGYWAGQVDVQEQVATAWVLYASGNHDEALKAMSAAVSAEDNTEKAPVTPGPLAPARELYGAMLLDRGMAKEALAVFEATMAKEPNRYNGYVGAAMAAQAAGDAAKAKATYGKLIALAAESSSERPTLAAARSFVASN</sequence>
<feature type="chain" id="PRO_5047181441" evidence="1">
    <location>
        <begin position="25"/>
        <end position="528"/>
    </location>
</feature>
<organism evidence="2 3">
    <name type="scientific">Bradyrhizobium algeriense</name>
    <dbReference type="NCBI Taxonomy" id="634784"/>
    <lineage>
        <taxon>Bacteria</taxon>
        <taxon>Pseudomonadati</taxon>
        <taxon>Pseudomonadota</taxon>
        <taxon>Alphaproteobacteria</taxon>
        <taxon>Hyphomicrobiales</taxon>
        <taxon>Nitrobacteraceae</taxon>
        <taxon>Bradyrhizobium</taxon>
    </lineage>
</organism>
<evidence type="ECO:0000313" key="3">
    <source>
        <dbReference type="Proteomes" id="UP001364224"/>
    </source>
</evidence>
<feature type="signal peptide" evidence="1">
    <location>
        <begin position="1"/>
        <end position="24"/>
    </location>
</feature>
<dbReference type="EMBL" id="JAZHRV010000001">
    <property type="protein sequence ID" value="MEH2558798.1"/>
    <property type="molecule type" value="Genomic_DNA"/>
</dbReference>
<dbReference type="Proteomes" id="UP001364224">
    <property type="component" value="Unassembled WGS sequence"/>
</dbReference>
<accession>A0ABU8BJS7</accession>
<dbReference type="Gene3D" id="1.25.40.10">
    <property type="entry name" value="Tetratricopeptide repeat domain"/>
    <property type="match status" value="1"/>
</dbReference>
<protein>
    <submittedName>
        <fullName evidence="2">Tetratricopeptide (TPR) repeat protein</fullName>
    </submittedName>
</protein>
<dbReference type="PANTHER" id="PTHR45588">
    <property type="entry name" value="TPR DOMAIN-CONTAINING PROTEIN"/>
    <property type="match status" value="1"/>
</dbReference>
<dbReference type="PANTHER" id="PTHR45588:SF1">
    <property type="entry name" value="WW DOMAIN-CONTAINING PROTEIN"/>
    <property type="match status" value="1"/>
</dbReference>
<name>A0ABU8BJS7_9BRAD</name>
<keyword evidence="1" id="KW-0732">Signal</keyword>
<evidence type="ECO:0000256" key="1">
    <source>
        <dbReference type="SAM" id="SignalP"/>
    </source>
</evidence>
<evidence type="ECO:0000313" key="2">
    <source>
        <dbReference type="EMBL" id="MEH2558798.1"/>
    </source>
</evidence>
<gene>
    <name evidence="2" type="ORF">V1286_006327</name>
</gene>
<proteinExistence type="predicted"/>
<keyword evidence="3" id="KW-1185">Reference proteome</keyword>
<dbReference type="SUPFAM" id="SSF48452">
    <property type="entry name" value="TPR-like"/>
    <property type="match status" value="1"/>
</dbReference>
<comment type="caution">
    <text evidence="2">The sequence shown here is derived from an EMBL/GenBank/DDBJ whole genome shotgun (WGS) entry which is preliminary data.</text>
</comment>
<reference evidence="2 3" key="1">
    <citation type="submission" date="2024-02" db="EMBL/GenBank/DDBJ databases">
        <title>Adaptive strategies in a cosmopolitan and abundant soil bacterium.</title>
        <authorList>
            <person name="Carini P."/>
        </authorList>
    </citation>
    <scope>NUCLEOTIDE SEQUENCE [LARGE SCALE GENOMIC DNA]</scope>
    <source>
        <strain evidence="2 3">AZCC 1608</strain>
    </source>
</reference>